<feature type="domain" description="Amidohydrolase-related" evidence="2">
    <location>
        <begin position="318"/>
        <end position="406"/>
    </location>
</feature>
<feature type="chain" id="PRO_5032384052" evidence="1">
    <location>
        <begin position="21"/>
        <end position="430"/>
    </location>
</feature>
<name>A0A846MPA9_9BACT</name>
<dbReference type="PANTHER" id="PTHR43135">
    <property type="entry name" value="ALPHA-D-RIBOSE 1-METHYLPHOSPHONATE 5-TRIPHOSPHATE DIPHOSPHATASE"/>
    <property type="match status" value="1"/>
</dbReference>
<dbReference type="GO" id="GO:0016810">
    <property type="term" value="F:hydrolase activity, acting on carbon-nitrogen (but not peptide) bonds"/>
    <property type="evidence" value="ECO:0007669"/>
    <property type="project" value="InterPro"/>
</dbReference>
<dbReference type="InterPro" id="IPR006680">
    <property type="entry name" value="Amidohydro-rel"/>
</dbReference>
<accession>A0A846MPA9</accession>
<evidence type="ECO:0000313" key="3">
    <source>
        <dbReference type="EMBL" id="NIK73295.1"/>
    </source>
</evidence>
<proteinExistence type="predicted"/>
<comment type="caution">
    <text evidence="3">The sequence shown here is derived from an EMBL/GenBank/DDBJ whole genome shotgun (WGS) entry which is preliminary data.</text>
</comment>
<evidence type="ECO:0000256" key="1">
    <source>
        <dbReference type="SAM" id="SignalP"/>
    </source>
</evidence>
<keyword evidence="4" id="KW-1185">Reference proteome</keyword>
<keyword evidence="3" id="KW-0378">Hydrolase</keyword>
<evidence type="ECO:0000259" key="2">
    <source>
        <dbReference type="Pfam" id="PF01979"/>
    </source>
</evidence>
<dbReference type="PANTHER" id="PTHR43135:SF3">
    <property type="entry name" value="ALPHA-D-RIBOSE 1-METHYLPHOSPHONATE 5-TRIPHOSPHATE DIPHOSPHATASE"/>
    <property type="match status" value="1"/>
</dbReference>
<sequence>MHKLYTLLIFGLLLCLTSLAQNPAPAPSQSRPVVINNATLHLGNGQVMHHAYLAFEKGKITAISQEPIRIEGAEIIDGRNKHVYPGFILPNTTLGLREIDAVRATLDFAEAGQYNPNVRALVAYNTDSEIIPTVRLNGVLIAQSTPRGGVISGTSSIMMLDGWTWEEAVLKADDGIHMNWVPMFQRRGWNGPIEPNKNRDKQLQYIEDFFAEAAAYARQSEPTEVNLKFEAMRGLFDGSKKLYVHADRAREMVEAVQFAKKAGIRHVVLVGAAEAWLISDFLKEQQVAVLLNRVHDLPPYEDSDTDHFYKQAALLFRAGVLVGLQYAGDMEAMGSRNLGFTAGTAAAYGLDPEEALQLITLNNAHILGIDKQVGSLEVGKDATLFISRGDALDMRSNQIERAFIQGRELKLESKQTRLYHIYTQKYGIEE</sequence>
<dbReference type="AlphaFoldDB" id="A0A846MPA9"/>
<dbReference type="InterPro" id="IPR051781">
    <property type="entry name" value="Metallo-dep_Hydrolase"/>
</dbReference>
<dbReference type="Gene3D" id="3.20.20.140">
    <property type="entry name" value="Metal-dependent hydrolases"/>
    <property type="match status" value="1"/>
</dbReference>
<keyword evidence="1" id="KW-0732">Signal</keyword>
<dbReference type="InterPro" id="IPR011059">
    <property type="entry name" value="Metal-dep_hydrolase_composite"/>
</dbReference>
<dbReference type="RefSeq" id="WP_166918552.1">
    <property type="nucleotide sequence ID" value="NZ_JAASRN010000001.1"/>
</dbReference>
<dbReference type="Pfam" id="PF01979">
    <property type="entry name" value="Amidohydro_1"/>
    <property type="match status" value="1"/>
</dbReference>
<organism evidence="3 4">
    <name type="scientific">Thermonema lapsum</name>
    <dbReference type="NCBI Taxonomy" id="28195"/>
    <lineage>
        <taxon>Bacteria</taxon>
        <taxon>Pseudomonadati</taxon>
        <taxon>Bacteroidota</taxon>
        <taxon>Cytophagia</taxon>
        <taxon>Cytophagales</taxon>
        <taxon>Thermonemataceae</taxon>
        <taxon>Thermonema</taxon>
    </lineage>
</organism>
<dbReference type="InterPro" id="IPR032466">
    <property type="entry name" value="Metal_Hydrolase"/>
</dbReference>
<protein>
    <submittedName>
        <fullName evidence="3">Imidazolonepropionase-like amidohydrolase</fullName>
    </submittedName>
</protein>
<feature type="signal peptide" evidence="1">
    <location>
        <begin position="1"/>
        <end position="20"/>
    </location>
</feature>
<dbReference type="SUPFAM" id="SSF51556">
    <property type="entry name" value="Metallo-dependent hydrolases"/>
    <property type="match status" value="1"/>
</dbReference>
<dbReference type="EMBL" id="JAASRN010000001">
    <property type="protein sequence ID" value="NIK73295.1"/>
    <property type="molecule type" value="Genomic_DNA"/>
</dbReference>
<dbReference type="SUPFAM" id="SSF51338">
    <property type="entry name" value="Composite domain of metallo-dependent hydrolases"/>
    <property type="match status" value="1"/>
</dbReference>
<dbReference type="Proteomes" id="UP000537126">
    <property type="component" value="Unassembled WGS sequence"/>
</dbReference>
<evidence type="ECO:0000313" key="4">
    <source>
        <dbReference type="Proteomes" id="UP000537126"/>
    </source>
</evidence>
<reference evidence="3 4" key="1">
    <citation type="submission" date="2020-03" db="EMBL/GenBank/DDBJ databases">
        <title>Genomic Encyclopedia of Type Strains, Phase IV (KMG-IV): sequencing the most valuable type-strain genomes for metagenomic binning, comparative biology and taxonomic classification.</title>
        <authorList>
            <person name="Goeker M."/>
        </authorList>
    </citation>
    <scope>NUCLEOTIDE SEQUENCE [LARGE SCALE GENOMIC DNA]</scope>
    <source>
        <strain evidence="3 4">DSM 5718</strain>
    </source>
</reference>
<gene>
    <name evidence="3" type="ORF">FHS56_000781</name>
</gene>